<organism evidence="4 5">
    <name type="scientific">Paraburkholderia sartisoli</name>
    <dbReference type="NCBI Taxonomy" id="83784"/>
    <lineage>
        <taxon>Bacteria</taxon>
        <taxon>Pseudomonadati</taxon>
        <taxon>Pseudomonadota</taxon>
        <taxon>Betaproteobacteria</taxon>
        <taxon>Burkholderiales</taxon>
        <taxon>Burkholderiaceae</taxon>
        <taxon>Paraburkholderia</taxon>
    </lineage>
</organism>
<dbReference type="InterPro" id="IPR002347">
    <property type="entry name" value="SDR_fam"/>
</dbReference>
<reference evidence="5" key="1">
    <citation type="submission" date="2016-10" db="EMBL/GenBank/DDBJ databases">
        <authorList>
            <person name="Varghese N."/>
            <person name="Submissions S."/>
        </authorList>
    </citation>
    <scope>NUCLEOTIDE SEQUENCE [LARGE SCALE GENOMIC DNA]</scope>
    <source>
        <strain evidence="5">LMG 24000</strain>
    </source>
</reference>
<evidence type="ECO:0000256" key="2">
    <source>
        <dbReference type="ARBA" id="ARBA00023002"/>
    </source>
</evidence>
<name>A0A1H4F993_9BURK</name>
<dbReference type="FunFam" id="3.40.50.720:FF:000173">
    <property type="entry name" value="3-oxoacyl-[acyl-carrier protein] reductase"/>
    <property type="match status" value="1"/>
</dbReference>
<dbReference type="EMBL" id="FNRQ01000004">
    <property type="protein sequence ID" value="SEA93916.1"/>
    <property type="molecule type" value="Genomic_DNA"/>
</dbReference>
<dbReference type="PRINTS" id="PR00081">
    <property type="entry name" value="GDHRDH"/>
</dbReference>
<dbReference type="Gene3D" id="3.40.50.720">
    <property type="entry name" value="NAD(P)-binding Rossmann-like Domain"/>
    <property type="match status" value="1"/>
</dbReference>
<keyword evidence="2" id="KW-0560">Oxidoreductase</keyword>
<accession>A0A1H4F993</accession>
<dbReference type="PROSITE" id="PS00061">
    <property type="entry name" value="ADH_SHORT"/>
    <property type="match status" value="1"/>
</dbReference>
<evidence type="ECO:0000256" key="1">
    <source>
        <dbReference type="ARBA" id="ARBA00006484"/>
    </source>
</evidence>
<dbReference type="STRING" id="83784.SAMN05192564_104201"/>
<dbReference type="SUPFAM" id="SSF51735">
    <property type="entry name" value="NAD(P)-binding Rossmann-fold domains"/>
    <property type="match status" value="1"/>
</dbReference>
<proteinExistence type="inferred from homology"/>
<dbReference type="PANTHER" id="PTHR42760:SF129">
    <property type="entry name" value="OXIDOREDUCTASE"/>
    <property type="match status" value="1"/>
</dbReference>
<dbReference type="Pfam" id="PF00106">
    <property type="entry name" value="adh_short"/>
    <property type="match status" value="1"/>
</dbReference>
<dbReference type="NCBIfam" id="NF005559">
    <property type="entry name" value="PRK07231.1"/>
    <property type="match status" value="1"/>
</dbReference>
<dbReference type="AlphaFoldDB" id="A0A1H4F993"/>
<evidence type="ECO:0000313" key="5">
    <source>
        <dbReference type="Proteomes" id="UP000198638"/>
    </source>
</evidence>
<dbReference type="RefSeq" id="WP_090534287.1">
    <property type="nucleotide sequence ID" value="NZ_FNRQ01000004.1"/>
</dbReference>
<dbReference type="CDD" id="cd05233">
    <property type="entry name" value="SDR_c"/>
    <property type="match status" value="1"/>
</dbReference>
<dbReference type="GO" id="GO:0016616">
    <property type="term" value="F:oxidoreductase activity, acting on the CH-OH group of donors, NAD or NADP as acceptor"/>
    <property type="evidence" value="ECO:0007669"/>
    <property type="project" value="TreeGrafter"/>
</dbReference>
<dbReference type="PRINTS" id="PR00080">
    <property type="entry name" value="SDRFAMILY"/>
</dbReference>
<dbReference type="PANTHER" id="PTHR42760">
    <property type="entry name" value="SHORT-CHAIN DEHYDROGENASES/REDUCTASES FAMILY MEMBER"/>
    <property type="match status" value="1"/>
</dbReference>
<protein>
    <submittedName>
        <fullName evidence="4">3-oxoacyl-[acyl-carrier protein] reductase</fullName>
    </submittedName>
</protein>
<dbReference type="InterPro" id="IPR036291">
    <property type="entry name" value="NAD(P)-bd_dom_sf"/>
</dbReference>
<comment type="similarity">
    <text evidence="1 3">Belongs to the short-chain dehydrogenases/reductases (SDR) family.</text>
</comment>
<dbReference type="InterPro" id="IPR020904">
    <property type="entry name" value="Sc_DH/Rdtase_CS"/>
</dbReference>
<dbReference type="Proteomes" id="UP000198638">
    <property type="component" value="Unassembled WGS sequence"/>
</dbReference>
<keyword evidence="5" id="KW-1185">Reference proteome</keyword>
<sequence>MNRIDLDNRVVVITGGARGIGYAVAQRALQSGASVALWDVDADRLVRSQRELAEHGKVTAEVVELTSEASVAQATTRTVEQHGAIHVLINCAGITGGNGKTWELEPDVWRRVIDVNLIGPYLTSRAVVPQMLKQGYGRIVNIASVAGKEGNPNASHYSASKAGLIGLTKSLGKELATSNILVNAVTPAAAKTEIFDSMAQEHIDYMLSKIPMNRFLLPEEAASLILWLSSEDCAFSTGSVFDLSGGRATY</sequence>
<dbReference type="GO" id="GO:0030497">
    <property type="term" value="P:fatty acid elongation"/>
    <property type="evidence" value="ECO:0007669"/>
    <property type="project" value="TreeGrafter"/>
</dbReference>
<dbReference type="OrthoDB" id="196630at2"/>
<evidence type="ECO:0000313" key="4">
    <source>
        <dbReference type="EMBL" id="SEA93916.1"/>
    </source>
</evidence>
<gene>
    <name evidence="4" type="ORF">SAMN05192564_104201</name>
</gene>
<evidence type="ECO:0000256" key="3">
    <source>
        <dbReference type="RuleBase" id="RU000363"/>
    </source>
</evidence>